<evidence type="ECO:0000256" key="1">
    <source>
        <dbReference type="SAM" id="MobiDB-lite"/>
    </source>
</evidence>
<feature type="region of interest" description="Disordered" evidence="1">
    <location>
        <begin position="1"/>
        <end position="132"/>
    </location>
</feature>
<dbReference type="EMBL" id="JAACFV010000053">
    <property type="protein sequence ID" value="KAF7508490.1"/>
    <property type="molecule type" value="Genomic_DNA"/>
</dbReference>
<feature type="region of interest" description="Disordered" evidence="1">
    <location>
        <begin position="208"/>
        <end position="268"/>
    </location>
</feature>
<reference evidence="2" key="1">
    <citation type="submission" date="2020-02" db="EMBL/GenBank/DDBJ databases">
        <authorList>
            <person name="Palmer J.M."/>
        </authorList>
    </citation>
    <scope>NUCLEOTIDE SEQUENCE</scope>
    <source>
        <strain evidence="2">EPUS1.4</strain>
        <tissue evidence="2">Thallus</tissue>
    </source>
</reference>
<evidence type="ECO:0000313" key="2">
    <source>
        <dbReference type="EMBL" id="KAF7508490.1"/>
    </source>
</evidence>
<feature type="compositionally biased region" description="Gly residues" evidence="1">
    <location>
        <begin position="221"/>
        <end position="232"/>
    </location>
</feature>
<protein>
    <submittedName>
        <fullName evidence="2">Uncharacterized protein</fullName>
    </submittedName>
</protein>
<name>A0A8H7ANV5_9EURO</name>
<sequence length="268" mass="28370">MAHTFGRRSYGGKRDPPVNVSPPTRERMNRAASTPAATPAASIPAQSSLLPPSRSSRSTSTSTTTSTSISTPSSSSRSLPSPSRQLSMPSQSSFGRQVPSVPLVSNGPCPPPGRYSLRSDNGPASSSETSTSASQSLIDFYRGYGGFFRNSFEATAEDIRNVVQLQMWGLPLPTGQSSKGRYRELWQAGRSKEVEILYAEEKIVDEERKLETMAVSTRGGKSSGGGNGGGRGVSTNEGQVGPSNHDSRAVASGSGKRSRLDGARRGRK</sequence>
<organism evidence="2 3">
    <name type="scientific">Endocarpon pusillum</name>
    <dbReference type="NCBI Taxonomy" id="364733"/>
    <lineage>
        <taxon>Eukaryota</taxon>
        <taxon>Fungi</taxon>
        <taxon>Dikarya</taxon>
        <taxon>Ascomycota</taxon>
        <taxon>Pezizomycotina</taxon>
        <taxon>Eurotiomycetes</taxon>
        <taxon>Chaetothyriomycetidae</taxon>
        <taxon>Verrucariales</taxon>
        <taxon>Verrucariaceae</taxon>
        <taxon>Endocarpon</taxon>
    </lineage>
</organism>
<dbReference type="Proteomes" id="UP000606974">
    <property type="component" value="Unassembled WGS sequence"/>
</dbReference>
<accession>A0A8H7ANV5</accession>
<gene>
    <name evidence="2" type="ORF">GJ744_009203</name>
</gene>
<comment type="caution">
    <text evidence="2">The sequence shown here is derived from an EMBL/GenBank/DDBJ whole genome shotgun (WGS) entry which is preliminary data.</text>
</comment>
<dbReference type="AlphaFoldDB" id="A0A8H7ANV5"/>
<evidence type="ECO:0000313" key="3">
    <source>
        <dbReference type="Proteomes" id="UP000606974"/>
    </source>
</evidence>
<proteinExistence type="predicted"/>
<keyword evidence="3" id="KW-1185">Reference proteome</keyword>
<feature type="compositionally biased region" description="Low complexity" evidence="1">
    <location>
        <begin position="31"/>
        <end position="93"/>
    </location>
</feature>
<feature type="compositionally biased region" description="Basic and acidic residues" evidence="1">
    <location>
        <begin position="258"/>
        <end position="268"/>
    </location>
</feature>